<evidence type="ECO:0000256" key="3">
    <source>
        <dbReference type="ARBA" id="ARBA00022737"/>
    </source>
</evidence>
<dbReference type="Gene3D" id="2.130.10.10">
    <property type="entry name" value="YVTN repeat-like/Quinoprotein amine dehydrogenase"/>
    <property type="match status" value="2"/>
</dbReference>
<feature type="compositionally biased region" description="Basic and acidic residues" evidence="6">
    <location>
        <begin position="396"/>
        <end position="414"/>
    </location>
</feature>
<dbReference type="Pfam" id="PF24796">
    <property type="entry name" value="WDR55"/>
    <property type="match status" value="1"/>
</dbReference>
<keyword evidence="3" id="KW-0677">Repeat</keyword>
<comment type="similarity">
    <text evidence="1">Belongs to the WD repeat WDR55 family.</text>
</comment>
<dbReference type="AlphaFoldDB" id="A0A9W8P478"/>
<dbReference type="InterPro" id="IPR036322">
    <property type="entry name" value="WD40_repeat_dom_sf"/>
</dbReference>
<dbReference type="SMART" id="SM00320">
    <property type="entry name" value="WD40"/>
    <property type="match status" value="4"/>
</dbReference>
<gene>
    <name evidence="7" type="ORF">DFH05DRAFT_1485836</name>
</gene>
<name>A0A9W8P478_9AGAR</name>
<feature type="compositionally biased region" description="Acidic residues" evidence="6">
    <location>
        <begin position="319"/>
        <end position="333"/>
    </location>
</feature>
<evidence type="ECO:0000313" key="7">
    <source>
        <dbReference type="EMBL" id="KAJ3746592.1"/>
    </source>
</evidence>
<evidence type="ECO:0000256" key="1">
    <source>
        <dbReference type="ARBA" id="ARBA00007625"/>
    </source>
</evidence>
<evidence type="ECO:0000256" key="4">
    <source>
        <dbReference type="ARBA" id="ARBA00039238"/>
    </source>
</evidence>
<feature type="region of interest" description="Disordered" evidence="6">
    <location>
        <begin position="291"/>
        <end position="335"/>
    </location>
</feature>
<reference evidence="7 8" key="1">
    <citation type="journal article" date="2023" name="Proc. Natl. Acad. Sci. U.S.A.">
        <title>A global phylogenomic analysis of the shiitake genus Lentinula.</title>
        <authorList>
            <person name="Sierra-Patev S."/>
            <person name="Min B."/>
            <person name="Naranjo-Ortiz M."/>
            <person name="Looney B."/>
            <person name="Konkel Z."/>
            <person name="Slot J.C."/>
            <person name="Sakamoto Y."/>
            <person name="Steenwyk J.L."/>
            <person name="Rokas A."/>
            <person name="Carro J."/>
            <person name="Camarero S."/>
            <person name="Ferreira P."/>
            <person name="Molpeceres G."/>
            <person name="Ruiz-Duenas F.J."/>
            <person name="Serrano A."/>
            <person name="Henrissat B."/>
            <person name="Drula E."/>
            <person name="Hughes K.W."/>
            <person name="Mata J.L."/>
            <person name="Ishikawa N.K."/>
            <person name="Vargas-Isla R."/>
            <person name="Ushijima S."/>
            <person name="Smith C.A."/>
            <person name="Donoghue J."/>
            <person name="Ahrendt S."/>
            <person name="Andreopoulos W."/>
            <person name="He G."/>
            <person name="LaButti K."/>
            <person name="Lipzen A."/>
            <person name="Ng V."/>
            <person name="Riley R."/>
            <person name="Sandor L."/>
            <person name="Barry K."/>
            <person name="Martinez A.T."/>
            <person name="Xiao Y."/>
            <person name="Gibbons J.G."/>
            <person name="Terashima K."/>
            <person name="Grigoriev I.V."/>
            <person name="Hibbett D."/>
        </authorList>
    </citation>
    <scope>NUCLEOTIDE SEQUENCE [LARGE SCALE GENOMIC DNA]</scope>
    <source>
        <strain evidence="7 8">TFB7810</strain>
    </source>
</reference>
<keyword evidence="8" id="KW-1185">Reference proteome</keyword>
<proteinExistence type="inferred from homology"/>
<evidence type="ECO:0000256" key="6">
    <source>
        <dbReference type="SAM" id="MobiDB-lite"/>
    </source>
</evidence>
<evidence type="ECO:0000256" key="5">
    <source>
        <dbReference type="ARBA" id="ARBA00039514"/>
    </source>
</evidence>
<feature type="region of interest" description="Disordered" evidence="6">
    <location>
        <begin position="366"/>
        <end position="446"/>
    </location>
</feature>
<dbReference type="InterPro" id="IPR001680">
    <property type="entry name" value="WD40_rpt"/>
</dbReference>
<dbReference type="SUPFAM" id="SSF50978">
    <property type="entry name" value="WD40 repeat-like"/>
    <property type="match status" value="1"/>
</dbReference>
<accession>A0A9W8P478</accession>
<protein>
    <recommendedName>
        <fullName evidence="4">WD repeat-containing protein JIP5</fullName>
    </recommendedName>
    <alternativeName>
        <fullName evidence="5">WD repeat-containing protein jip5</fullName>
    </alternativeName>
</protein>
<evidence type="ECO:0000313" key="8">
    <source>
        <dbReference type="Proteomes" id="UP001142393"/>
    </source>
</evidence>
<organism evidence="7 8">
    <name type="scientific">Lentinula detonsa</name>
    <dbReference type="NCBI Taxonomy" id="2804962"/>
    <lineage>
        <taxon>Eukaryota</taxon>
        <taxon>Fungi</taxon>
        <taxon>Dikarya</taxon>
        <taxon>Basidiomycota</taxon>
        <taxon>Agaricomycotina</taxon>
        <taxon>Agaricomycetes</taxon>
        <taxon>Agaricomycetidae</taxon>
        <taxon>Agaricales</taxon>
        <taxon>Marasmiineae</taxon>
        <taxon>Omphalotaceae</taxon>
        <taxon>Lentinula</taxon>
    </lineage>
</organism>
<keyword evidence="2" id="KW-0853">WD repeat</keyword>
<dbReference type="InterPro" id="IPR050505">
    <property type="entry name" value="WDR55/POC1"/>
</dbReference>
<dbReference type="Proteomes" id="UP001142393">
    <property type="component" value="Unassembled WGS sequence"/>
</dbReference>
<dbReference type="PANTHER" id="PTHR44019:SF20">
    <property type="entry name" value="WD REPEAT-CONTAINING PROTEIN 55"/>
    <property type="match status" value="1"/>
</dbReference>
<comment type="caution">
    <text evidence="7">The sequence shown here is derived from an EMBL/GenBank/DDBJ whole genome shotgun (WGS) entry which is preliminary data.</text>
</comment>
<dbReference type="EMBL" id="JANVFU010000004">
    <property type="protein sequence ID" value="KAJ3746592.1"/>
    <property type="molecule type" value="Genomic_DNA"/>
</dbReference>
<dbReference type="InterPro" id="IPR015943">
    <property type="entry name" value="WD40/YVTN_repeat-like_dom_sf"/>
</dbReference>
<evidence type="ECO:0000256" key="2">
    <source>
        <dbReference type="ARBA" id="ARBA00022574"/>
    </source>
</evidence>
<sequence>MSDVSVGSQIFDLVFHPSHATVYTGLLSGKVKAFAYNQNGRTKEVFSVKVSQKSCRGIAINEDGARLYTVGKGKGLNTIDTSTGKLVETRAKAHETAINRVKSVTSWLLSTGDDEGVVKLWDPRQKESVRKYTHHFDYITDFLWLDDKKHLVTTSGDGTLSVIDVRAKTSDHLAQSEDQEDELLSIVPIKSATKVVVGTQLGILSVFNRSSGWGDCVDRIPGHPHSVDALCVLPASLPNVDHTSTILTGSSDGFVRAVSIFPTKLQGVVADHGEWPVERIAVGDGLDQLTLNDSDEEAVQKPLSNSKKETVGRIQAQVDDPDQGDSDSESDESAEARHYWVGSAGHDELLKLTNLGHFFNGQAREEGVDERLDDEDTEGLLPSVSLGDEAAENTAELDRSLNDLDTGSKPKESDTDSEAELEPTKSRKRKKKDKDPLSLKRKKGKNEVEVEGAFFAEL</sequence>
<dbReference type="PANTHER" id="PTHR44019">
    <property type="entry name" value="WD REPEAT-CONTAINING PROTEIN 55"/>
    <property type="match status" value="1"/>
</dbReference>